<dbReference type="Pfam" id="PF12697">
    <property type="entry name" value="Abhydrolase_6"/>
    <property type="match status" value="1"/>
</dbReference>
<dbReference type="InterPro" id="IPR000073">
    <property type="entry name" value="AB_hydrolase_1"/>
</dbReference>
<protein>
    <submittedName>
        <fullName evidence="2">Alpha/beta hydrolase</fullName>
    </submittedName>
</protein>
<keyword evidence="3" id="KW-1185">Reference proteome</keyword>
<evidence type="ECO:0000313" key="3">
    <source>
        <dbReference type="Proteomes" id="UP001161691"/>
    </source>
</evidence>
<dbReference type="Proteomes" id="UP001161691">
    <property type="component" value="Unassembled WGS sequence"/>
</dbReference>
<accession>A0ABT6TA50</accession>
<dbReference type="PRINTS" id="PR00111">
    <property type="entry name" value="ABHYDROLASE"/>
</dbReference>
<reference evidence="2" key="1">
    <citation type="submission" date="2023-04" db="EMBL/GenBank/DDBJ databases">
        <title>Comparative genomic analysis of Cohnella hashimotonis sp. nov., isolated from the International Space Station.</title>
        <authorList>
            <person name="Venkateswaran K."/>
            <person name="Simpson A."/>
        </authorList>
    </citation>
    <scope>NUCLEOTIDE SEQUENCE</scope>
    <source>
        <strain evidence="2">F6_2S_P_1</strain>
    </source>
</reference>
<dbReference type="Gene3D" id="3.40.50.1820">
    <property type="entry name" value="alpha/beta hydrolase"/>
    <property type="match status" value="1"/>
</dbReference>
<keyword evidence="2" id="KW-0378">Hydrolase</keyword>
<dbReference type="GO" id="GO:0016787">
    <property type="term" value="F:hydrolase activity"/>
    <property type="evidence" value="ECO:0007669"/>
    <property type="project" value="UniProtKB-KW"/>
</dbReference>
<dbReference type="PANTHER" id="PTHR43798:SF33">
    <property type="entry name" value="HYDROLASE, PUTATIVE (AFU_ORTHOLOGUE AFUA_2G14860)-RELATED"/>
    <property type="match status" value="1"/>
</dbReference>
<evidence type="ECO:0000313" key="2">
    <source>
        <dbReference type="EMBL" id="MDI4643706.1"/>
    </source>
</evidence>
<dbReference type="InterPro" id="IPR029058">
    <property type="entry name" value="AB_hydrolase_fold"/>
</dbReference>
<comment type="caution">
    <text evidence="2">The sequence shown here is derived from an EMBL/GenBank/DDBJ whole genome shotgun (WGS) entry which is preliminary data.</text>
</comment>
<dbReference type="SUPFAM" id="SSF53474">
    <property type="entry name" value="alpha/beta-Hydrolases"/>
    <property type="match status" value="1"/>
</dbReference>
<sequence>MKTKSAFKSQKGQGAILQFYDAMIERWPVPHEKINIETRLGNTHIIASGDVKAPPLILLHGSAMNAAMWIGDTAAYSRSYRVYAVDIPGEPGRSAEQQYPLNGPAYAEWLFDLFQGLGIEKASLIGISFGAWMALKFSVSYPDRVDKLVLISPSGVGPQKLSFLFRALPLLFLGDKGKNRLIRMVNGDQPVSEKMMQYQKLIGENFNRRGKIPLFADDELKRLTMPASLFVGQKDIMLHAAKSAERLRHLLPHADVHVDPKAGHTLIQLTDKILSFLAKDTVLAVHFKKR</sequence>
<feature type="domain" description="AB hydrolase-1" evidence="1">
    <location>
        <begin position="56"/>
        <end position="269"/>
    </location>
</feature>
<evidence type="ECO:0000259" key="1">
    <source>
        <dbReference type="Pfam" id="PF12697"/>
    </source>
</evidence>
<gene>
    <name evidence="2" type="ORF">KB449_01990</name>
</gene>
<proteinExistence type="predicted"/>
<dbReference type="PANTHER" id="PTHR43798">
    <property type="entry name" value="MONOACYLGLYCEROL LIPASE"/>
    <property type="match status" value="1"/>
</dbReference>
<organism evidence="2 3">
    <name type="scientific">Cohnella hashimotonis</name>
    <dbReference type="NCBI Taxonomy" id="2826895"/>
    <lineage>
        <taxon>Bacteria</taxon>
        <taxon>Bacillati</taxon>
        <taxon>Bacillota</taxon>
        <taxon>Bacilli</taxon>
        <taxon>Bacillales</taxon>
        <taxon>Paenibacillaceae</taxon>
        <taxon>Cohnella</taxon>
    </lineage>
</organism>
<name>A0ABT6TA50_9BACL</name>
<dbReference type="RefSeq" id="WP_282906757.1">
    <property type="nucleotide sequence ID" value="NZ_JAGRPV010000001.1"/>
</dbReference>
<dbReference type="EMBL" id="JAGRPV010000001">
    <property type="protein sequence ID" value="MDI4643706.1"/>
    <property type="molecule type" value="Genomic_DNA"/>
</dbReference>
<dbReference type="InterPro" id="IPR050266">
    <property type="entry name" value="AB_hydrolase_sf"/>
</dbReference>